<evidence type="ECO:0000313" key="8">
    <source>
        <dbReference type="EMBL" id="ATQ41033.1"/>
    </source>
</evidence>
<dbReference type="EMBL" id="CP024201">
    <property type="protein sequence ID" value="ATQ41033.1"/>
    <property type="molecule type" value="Genomic_DNA"/>
</dbReference>
<feature type="transmembrane region" description="Helical" evidence="7">
    <location>
        <begin position="366"/>
        <end position="386"/>
    </location>
</feature>
<dbReference type="PIRSF" id="PIRSF006603">
    <property type="entry name" value="DinF"/>
    <property type="match status" value="1"/>
</dbReference>
<keyword evidence="5 7" id="KW-1133">Transmembrane helix</keyword>
<evidence type="ECO:0000256" key="3">
    <source>
        <dbReference type="ARBA" id="ARBA00022475"/>
    </source>
</evidence>
<keyword evidence="9" id="KW-1185">Reference proteome</keyword>
<dbReference type="GO" id="GO:0042910">
    <property type="term" value="F:xenobiotic transmembrane transporter activity"/>
    <property type="evidence" value="ECO:0007669"/>
    <property type="project" value="InterPro"/>
</dbReference>
<proteinExistence type="predicted"/>
<keyword evidence="2" id="KW-0813">Transport</keyword>
<dbReference type="InterPro" id="IPR052031">
    <property type="entry name" value="Membrane_Transporter-Flippase"/>
</dbReference>
<feature type="transmembrane region" description="Helical" evidence="7">
    <location>
        <begin position="202"/>
        <end position="226"/>
    </location>
</feature>
<dbReference type="InterPro" id="IPR002528">
    <property type="entry name" value="MATE_fam"/>
</dbReference>
<evidence type="ECO:0000256" key="6">
    <source>
        <dbReference type="ARBA" id="ARBA00023136"/>
    </source>
</evidence>
<comment type="subcellular location">
    <subcellularLocation>
        <location evidence="1">Cell inner membrane</location>
        <topology evidence="1">Multi-pass membrane protein</topology>
    </subcellularLocation>
</comment>
<protein>
    <submittedName>
        <fullName evidence="8">MATE family efflux transporter</fullName>
    </submittedName>
</protein>
<keyword evidence="3" id="KW-1003">Cell membrane</keyword>
<dbReference type="GO" id="GO:0015297">
    <property type="term" value="F:antiporter activity"/>
    <property type="evidence" value="ECO:0007669"/>
    <property type="project" value="InterPro"/>
</dbReference>
<accession>A0A2D2ASS9</accession>
<feature type="transmembrane region" description="Helical" evidence="7">
    <location>
        <begin position="293"/>
        <end position="313"/>
    </location>
</feature>
<evidence type="ECO:0000256" key="4">
    <source>
        <dbReference type="ARBA" id="ARBA00022692"/>
    </source>
</evidence>
<feature type="transmembrane region" description="Helical" evidence="7">
    <location>
        <begin position="325"/>
        <end position="346"/>
    </location>
</feature>
<feature type="transmembrane region" description="Helical" evidence="7">
    <location>
        <begin position="398"/>
        <end position="416"/>
    </location>
</feature>
<keyword evidence="4 7" id="KW-0812">Transmembrane</keyword>
<reference evidence="8 9" key="1">
    <citation type="submission" date="2017-10" db="EMBL/GenBank/DDBJ databases">
        <title>Genome sequence of Caulobacter mirabilis FWC38.</title>
        <authorList>
            <person name="Fiebig A."/>
            <person name="Crosson S."/>
        </authorList>
    </citation>
    <scope>NUCLEOTIDE SEQUENCE [LARGE SCALE GENOMIC DNA]</scope>
    <source>
        <strain evidence="8 9">FWC 38</strain>
    </source>
</reference>
<dbReference type="InterPro" id="IPR048279">
    <property type="entry name" value="MdtK-like"/>
</dbReference>
<feature type="transmembrane region" description="Helical" evidence="7">
    <location>
        <begin position="422"/>
        <end position="446"/>
    </location>
</feature>
<dbReference type="OrthoDB" id="9806302at2"/>
<sequence length="457" mass="46067">MKDTLDAPAPPHPLLAAPVAPTLLKLAAPNLLGMLATTAVSIAETAYIGRLGAEPLAAAALVLPLIMLMGMMSAGAMGGGVSSAVSRALGAGDQARAEALARHSVVLALGFGLFFTLVLILFGRGVFGLLGGQGEILHQAVIYSAIVFSFAAAIWLQNMLASILRGSGDMVGPSMAFLGGAALQVAVGGTLCFGWGPAPQLGIVGVGLGQATAATIVTLVLLWMLCRPTARVRLTARGPLKRELFGDILKVGAPALLSPIQTVATILIITAIAARFGTETLAGYGIGSRLEFLLVPIAFSVGIASLPMVGLAIGAGDVARARRVAWTAGGMAAAGLGVLGLFLALVPGLWVSIFTHDAGVAAAASLYLHFAGPVFVFFGLSLALYFSAQGAGKIGGPLLAGTVRLVLVAVGGLVLVKTGAPSWTLFLLVALGMVTMGVVTAGSIAITPWGPKTPVKS</sequence>
<dbReference type="PANTHER" id="PTHR43549">
    <property type="entry name" value="MULTIDRUG RESISTANCE PROTEIN YPNP-RELATED"/>
    <property type="match status" value="1"/>
</dbReference>
<dbReference type="GO" id="GO:0005886">
    <property type="term" value="C:plasma membrane"/>
    <property type="evidence" value="ECO:0007669"/>
    <property type="project" value="UniProtKB-SubCell"/>
</dbReference>
<dbReference type="AlphaFoldDB" id="A0A2D2ASS9"/>
<dbReference type="Pfam" id="PF01554">
    <property type="entry name" value="MatE"/>
    <property type="match status" value="2"/>
</dbReference>
<evidence type="ECO:0000256" key="1">
    <source>
        <dbReference type="ARBA" id="ARBA00004429"/>
    </source>
</evidence>
<keyword evidence="6 7" id="KW-0472">Membrane</keyword>
<gene>
    <name evidence="8" type="ORF">CSW64_00730</name>
</gene>
<dbReference type="Proteomes" id="UP000228945">
    <property type="component" value="Chromosome"/>
</dbReference>
<evidence type="ECO:0000313" key="9">
    <source>
        <dbReference type="Proteomes" id="UP000228945"/>
    </source>
</evidence>
<feature type="transmembrane region" description="Helical" evidence="7">
    <location>
        <begin position="31"/>
        <end position="49"/>
    </location>
</feature>
<feature type="transmembrane region" description="Helical" evidence="7">
    <location>
        <begin position="136"/>
        <end position="156"/>
    </location>
</feature>
<evidence type="ECO:0000256" key="7">
    <source>
        <dbReference type="SAM" id="Phobius"/>
    </source>
</evidence>
<dbReference type="NCBIfam" id="TIGR00797">
    <property type="entry name" value="matE"/>
    <property type="match status" value="1"/>
</dbReference>
<evidence type="ECO:0000256" key="5">
    <source>
        <dbReference type="ARBA" id="ARBA00022989"/>
    </source>
</evidence>
<name>A0A2D2ASS9_9CAUL</name>
<evidence type="ECO:0000256" key="2">
    <source>
        <dbReference type="ARBA" id="ARBA00022448"/>
    </source>
</evidence>
<dbReference type="KEGG" id="cmb:CSW64_00730"/>
<feature type="transmembrane region" description="Helical" evidence="7">
    <location>
        <begin position="105"/>
        <end position="130"/>
    </location>
</feature>
<feature type="transmembrane region" description="Helical" evidence="7">
    <location>
        <begin position="176"/>
        <end position="196"/>
    </location>
</feature>
<feature type="transmembrane region" description="Helical" evidence="7">
    <location>
        <begin position="61"/>
        <end position="85"/>
    </location>
</feature>
<dbReference type="PANTHER" id="PTHR43549:SF3">
    <property type="entry name" value="MULTIDRUG RESISTANCE PROTEIN YPNP-RELATED"/>
    <property type="match status" value="1"/>
</dbReference>
<feature type="transmembrane region" description="Helical" evidence="7">
    <location>
        <begin position="247"/>
        <end position="273"/>
    </location>
</feature>
<organism evidence="8 9">
    <name type="scientific">Caulobacter mirabilis</name>
    <dbReference type="NCBI Taxonomy" id="69666"/>
    <lineage>
        <taxon>Bacteria</taxon>
        <taxon>Pseudomonadati</taxon>
        <taxon>Pseudomonadota</taxon>
        <taxon>Alphaproteobacteria</taxon>
        <taxon>Caulobacterales</taxon>
        <taxon>Caulobacteraceae</taxon>
        <taxon>Caulobacter</taxon>
    </lineage>
</organism>